<dbReference type="EMBL" id="JANBUW010000165">
    <property type="protein sequence ID" value="KAJ2848483.1"/>
    <property type="molecule type" value="Genomic_DNA"/>
</dbReference>
<dbReference type="AlphaFoldDB" id="A0A9W8IBY3"/>
<dbReference type="GO" id="GO:0005789">
    <property type="term" value="C:endoplasmic reticulum membrane"/>
    <property type="evidence" value="ECO:0007669"/>
    <property type="project" value="UniProtKB-SubCell"/>
</dbReference>
<gene>
    <name evidence="10" type="ORF">IWW36_003277</name>
</gene>
<dbReference type="GO" id="GO:0008654">
    <property type="term" value="P:phospholipid biosynthetic process"/>
    <property type="evidence" value="ECO:0007669"/>
    <property type="project" value="TreeGrafter"/>
</dbReference>
<comment type="caution">
    <text evidence="10">The sequence shown here is derived from an EMBL/GenBank/DDBJ whole genome shotgun (WGS) entry which is preliminary data.</text>
</comment>
<feature type="transmembrane region" description="Helical" evidence="8">
    <location>
        <begin position="49"/>
        <end position="68"/>
    </location>
</feature>
<dbReference type="PANTHER" id="PTHR23129">
    <property type="entry name" value="ACYL-COENZYME A DIPHOSPHATASE FITM2"/>
    <property type="match status" value="1"/>
</dbReference>
<dbReference type="InterPro" id="IPR019388">
    <property type="entry name" value="FIT"/>
</dbReference>
<evidence type="ECO:0000256" key="6">
    <source>
        <dbReference type="ARBA" id="ARBA00023098"/>
    </source>
</evidence>
<dbReference type="Pfam" id="PF10261">
    <property type="entry name" value="FIT"/>
    <property type="match status" value="1"/>
</dbReference>
<feature type="transmembrane region" description="Helical" evidence="8">
    <location>
        <begin position="142"/>
        <end position="162"/>
    </location>
</feature>
<evidence type="ECO:0000256" key="4">
    <source>
        <dbReference type="ARBA" id="ARBA00022824"/>
    </source>
</evidence>
<evidence type="ECO:0000256" key="3">
    <source>
        <dbReference type="ARBA" id="ARBA00022801"/>
    </source>
</evidence>
<keyword evidence="6" id="KW-0443">Lipid metabolism</keyword>
<proteinExistence type="predicted"/>
<sequence>MHARSRAALLLLLPLLAAVALGAASRPPAAAMAAAPLWAAKHGLLNTHGAKIAWGWTSALFAAAALAAPRPPAAFARYAAATLYWLALTRWLLGPPLLDRIFVLTGGTCHSEQPLTAASLRECRAAGGSWAGGHDVSGHCFLLLHSALFLAEEAVVPLLAAARRAPPALAAVRRAVLGAVLAVICAWVAILYATARYYHGAAELLSGTAAGVAFWLAFYCTGLAGV</sequence>
<evidence type="ECO:0000256" key="8">
    <source>
        <dbReference type="SAM" id="Phobius"/>
    </source>
</evidence>
<reference evidence="10" key="1">
    <citation type="submission" date="2022-07" db="EMBL/GenBank/DDBJ databases">
        <title>Phylogenomic reconstructions and comparative analyses of Kickxellomycotina fungi.</title>
        <authorList>
            <person name="Reynolds N.K."/>
            <person name="Stajich J.E."/>
            <person name="Barry K."/>
            <person name="Grigoriev I.V."/>
            <person name="Crous P."/>
            <person name="Smith M.E."/>
        </authorList>
    </citation>
    <scope>NUCLEOTIDE SEQUENCE</scope>
    <source>
        <strain evidence="10">NRRL 1566</strain>
    </source>
</reference>
<keyword evidence="4" id="KW-0256">Endoplasmic reticulum</keyword>
<dbReference type="GO" id="GO:0034389">
    <property type="term" value="P:lipid droplet organization"/>
    <property type="evidence" value="ECO:0007669"/>
    <property type="project" value="TreeGrafter"/>
</dbReference>
<evidence type="ECO:0000256" key="5">
    <source>
        <dbReference type="ARBA" id="ARBA00022989"/>
    </source>
</evidence>
<name>A0A9W8IBY3_9FUNG</name>
<dbReference type="GO" id="GO:0019915">
    <property type="term" value="P:lipid storage"/>
    <property type="evidence" value="ECO:0007669"/>
    <property type="project" value="InterPro"/>
</dbReference>
<keyword evidence="9" id="KW-0732">Signal</keyword>
<evidence type="ECO:0000313" key="11">
    <source>
        <dbReference type="Proteomes" id="UP001139887"/>
    </source>
</evidence>
<feature type="transmembrane region" description="Helical" evidence="8">
    <location>
        <begin position="174"/>
        <end position="198"/>
    </location>
</feature>
<keyword evidence="5 8" id="KW-1133">Transmembrane helix</keyword>
<feature type="transmembrane region" description="Helical" evidence="8">
    <location>
        <begin position="204"/>
        <end position="224"/>
    </location>
</feature>
<keyword evidence="11" id="KW-1185">Reference proteome</keyword>
<evidence type="ECO:0000256" key="2">
    <source>
        <dbReference type="ARBA" id="ARBA00022692"/>
    </source>
</evidence>
<evidence type="ECO:0000256" key="7">
    <source>
        <dbReference type="ARBA" id="ARBA00023136"/>
    </source>
</evidence>
<feature type="signal peptide" evidence="9">
    <location>
        <begin position="1"/>
        <end position="24"/>
    </location>
</feature>
<keyword evidence="3" id="KW-0378">Hydrolase</keyword>
<comment type="subcellular location">
    <subcellularLocation>
        <location evidence="1">Endoplasmic reticulum membrane</location>
        <topology evidence="1">Multi-pass membrane protein</topology>
    </subcellularLocation>
</comment>
<dbReference type="Proteomes" id="UP001139887">
    <property type="component" value="Unassembled WGS sequence"/>
</dbReference>
<dbReference type="OrthoDB" id="5579088at2759"/>
<dbReference type="PANTHER" id="PTHR23129:SF0">
    <property type="entry name" value="ACYL-COENZYME A DIPHOSPHATASE FITM2"/>
    <property type="match status" value="1"/>
</dbReference>
<keyword evidence="7 8" id="KW-0472">Membrane</keyword>
<evidence type="ECO:0000256" key="1">
    <source>
        <dbReference type="ARBA" id="ARBA00004477"/>
    </source>
</evidence>
<protein>
    <submittedName>
        <fullName evidence="10">Uncharacterized protein</fullName>
    </submittedName>
</protein>
<evidence type="ECO:0000256" key="9">
    <source>
        <dbReference type="SAM" id="SignalP"/>
    </source>
</evidence>
<dbReference type="GO" id="GO:0010945">
    <property type="term" value="F:coenzyme A diphosphatase activity"/>
    <property type="evidence" value="ECO:0007669"/>
    <property type="project" value="InterPro"/>
</dbReference>
<organism evidence="10 11">
    <name type="scientific">Coemansia brasiliensis</name>
    <dbReference type="NCBI Taxonomy" id="2650707"/>
    <lineage>
        <taxon>Eukaryota</taxon>
        <taxon>Fungi</taxon>
        <taxon>Fungi incertae sedis</taxon>
        <taxon>Zoopagomycota</taxon>
        <taxon>Kickxellomycotina</taxon>
        <taxon>Kickxellomycetes</taxon>
        <taxon>Kickxellales</taxon>
        <taxon>Kickxellaceae</taxon>
        <taxon>Coemansia</taxon>
    </lineage>
</organism>
<feature type="transmembrane region" description="Helical" evidence="8">
    <location>
        <begin position="75"/>
        <end position="93"/>
    </location>
</feature>
<feature type="chain" id="PRO_5040968989" evidence="9">
    <location>
        <begin position="25"/>
        <end position="226"/>
    </location>
</feature>
<accession>A0A9W8IBY3</accession>
<keyword evidence="2 8" id="KW-0812">Transmembrane</keyword>
<evidence type="ECO:0000313" key="10">
    <source>
        <dbReference type="EMBL" id="KAJ2848483.1"/>
    </source>
</evidence>